<protein>
    <submittedName>
        <fullName evidence="2">Uncharacterized protein</fullName>
    </submittedName>
</protein>
<dbReference type="Proteomes" id="UP000095200">
    <property type="component" value="Unassembled WGS sequence"/>
</dbReference>
<dbReference type="AlphaFoldDB" id="A0A194AIS0"/>
<dbReference type="EMBL" id="BDFE01000015">
    <property type="protein sequence ID" value="GAU08644.1"/>
    <property type="molecule type" value="Genomic_DNA"/>
</dbReference>
<proteinExistence type="predicted"/>
<reference evidence="3" key="1">
    <citation type="submission" date="2016-06" db="EMBL/GenBank/DDBJ databases">
        <title>Draft genome sequence of Desulfoplanes formicivorans strain Pf12B.</title>
        <authorList>
            <person name="Watanabe M."/>
            <person name="Kojima H."/>
            <person name="Fukui M."/>
        </authorList>
    </citation>
    <scope>NUCLEOTIDE SEQUENCE [LARGE SCALE GENOMIC DNA]</scope>
    <source>
        <strain evidence="3">Pf12B</strain>
    </source>
</reference>
<evidence type="ECO:0000256" key="1">
    <source>
        <dbReference type="SAM" id="MobiDB-lite"/>
    </source>
</evidence>
<feature type="region of interest" description="Disordered" evidence="1">
    <location>
        <begin position="1"/>
        <end position="20"/>
    </location>
</feature>
<feature type="compositionally biased region" description="Basic and acidic residues" evidence="1">
    <location>
        <begin position="1"/>
        <end position="14"/>
    </location>
</feature>
<evidence type="ECO:0000313" key="3">
    <source>
        <dbReference type="Proteomes" id="UP000095200"/>
    </source>
</evidence>
<accession>A0A194AIS0</accession>
<sequence length="79" mass="8800">MLGEKKATNERSRTEYGYGEQESPFGSLWGINVPVVCVFFSEHKVLVVSLEMGPWRGNSGLCKTGVQKDKRLRADNPLA</sequence>
<name>A0A194AIS0_9BACT</name>
<evidence type="ECO:0000313" key="2">
    <source>
        <dbReference type="EMBL" id="GAU08644.1"/>
    </source>
</evidence>
<gene>
    <name evidence="2" type="ORF">DPF_1358</name>
</gene>
<comment type="caution">
    <text evidence="2">The sequence shown here is derived from an EMBL/GenBank/DDBJ whole genome shotgun (WGS) entry which is preliminary data.</text>
</comment>
<keyword evidence="3" id="KW-1185">Reference proteome</keyword>
<organism evidence="2 3">
    <name type="scientific">Desulfoplanes formicivorans</name>
    <dbReference type="NCBI Taxonomy" id="1592317"/>
    <lineage>
        <taxon>Bacteria</taxon>
        <taxon>Pseudomonadati</taxon>
        <taxon>Thermodesulfobacteriota</taxon>
        <taxon>Desulfovibrionia</taxon>
        <taxon>Desulfovibrionales</taxon>
        <taxon>Desulfoplanaceae</taxon>
        <taxon>Desulfoplanes</taxon>
    </lineage>
</organism>